<dbReference type="Proteomes" id="UP000252415">
    <property type="component" value="Unassembled WGS sequence"/>
</dbReference>
<organism evidence="2 3">
    <name type="scientific">Paenibacillus prosopidis</name>
    <dbReference type="NCBI Taxonomy" id="630520"/>
    <lineage>
        <taxon>Bacteria</taxon>
        <taxon>Bacillati</taxon>
        <taxon>Bacillota</taxon>
        <taxon>Bacilli</taxon>
        <taxon>Bacillales</taxon>
        <taxon>Paenibacillaceae</taxon>
        <taxon>Paenibacillus</taxon>
    </lineage>
</organism>
<sequence length="91" mass="10653">MGKKRKPAVSSSAKFTPKSEKDQPILLNELLSADIVKKLKAQAEELKKAEETRKEDIRKQEEEKKKLEQKRLENDFSYLLENSDPNWSKHK</sequence>
<feature type="region of interest" description="Disordered" evidence="1">
    <location>
        <begin position="48"/>
        <end position="67"/>
    </location>
</feature>
<protein>
    <submittedName>
        <fullName evidence="2">Uncharacterized protein DUF3886</fullName>
    </submittedName>
</protein>
<proteinExistence type="predicted"/>
<evidence type="ECO:0000256" key="1">
    <source>
        <dbReference type="SAM" id="MobiDB-lite"/>
    </source>
</evidence>
<dbReference type="InterPro" id="IPR024980">
    <property type="entry name" value="DUF3886"/>
</dbReference>
<dbReference type="RefSeq" id="WP_114378530.1">
    <property type="nucleotide sequence ID" value="NZ_QPJD01000002.1"/>
</dbReference>
<feature type="region of interest" description="Disordered" evidence="1">
    <location>
        <begin position="1"/>
        <end position="23"/>
    </location>
</feature>
<evidence type="ECO:0000313" key="2">
    <source>
        <dbReference type="EMBL" id="RCW51029.1"/>
    </source>
</evidence>
<accession>A0A368W826</accession>
<keyword evidence="3" id="KW-1185">Reference proteome</keyword>
<name>A0A368W826_9BACL</name>
<gene>
    <name evidence="2" type="ORF">DFP97_102221</name>
</gene>
<dbReference type="Pfam" id="PF13025">
    <property type="entry name" value="DUF3886"/>
    <property type="match status" value="1"/>
</dbReference>
<dbReference type="AlphaFoldDB" id="A0A368W826"/>
<dbReference type="EMBL" id="QPJD01000002">
    <property type="protein sequence ID" value="RCW51029.1"/>
    <property type="molecule type" value="Genomic_DNA"/>
</dbReference>
<evidence type="ECO:0000313" key="3">
    <source>
        <dbReference type="Proteomes" id="UP000252415"/>
    </source>
</evidence>
<dbReference type="OrthoDB" id="2679911at2"/>
<reference evidence="2 3" key="1">
    <citation type="submission" date="2018-07" db="EMBL/GenBank/DDBJ databases">
        <title>Genomic Encyclopedia of Type Strains, Phase III (KMG-III): the genomes of soil and plant-associated and newly described type strains.</title>
        <authorList>
            <person name="Whitman W."/>
        </authorList>
    </citation>
    <scope>NUCLEOTIDE SEQUENCE [LARGE SCALE GENOMIC DNA]</scope>
    <source>
        <strain evidence="2 3">CECT 7506</strain>
    </source>
</reference>
<comment type="caution">
    <text evidence="2">The sequence shown here is derived from an EMBL/GenBank/DDBJ whole genome shotgun (WGS) entry which is preliminary data.</text>
</comment>